<dbReference type="GO" id="GO:0046789">
    <property type="term" value="F:host cell surface receptor binding"/>
    <property type="evidence" value="ECO:0007669"/>
    <property type="project" value="InterPro"/>
</dbReference>
<feature type="non-terminal residue" evidence="2">
    <location>
        <position position="174"/>
    </location>
</feature>
<dbReference type="Gene3D" id="1.20.1310.20">
    <property type="entry name" value="Duffy-antigen binding domain"/>
    <property type="match status" value="1"/>
</dbReference>
<dbReference type="InterPro" id="IPR042202">
    <property type="entry name" value="Duffy-ag-bd_sf"/>
</dbReference>
<dbReference type="GO" id="GO:0016020">
    <property type="term" value="C:membrane"/>
    <property type="evidence" value="ECO:0007669"/>
    <property type="project" value="InterPro"/>
</dbReference>
<reference evidence="2" key="1">
    <citation type="journal article" date="2006" name="Infect. Immun.">
        <title>Transcribed var genes associated with placental malaria in Malawian women.</title>
        <authorList>
            <person name="Duffy M.F."/>
            <person name="Caragounis A."/>
            <person name="Noviyanti R."/>
            <person name="Kyriacou H.M."/>
            <person name="Choong E.K."/>
            <person name="Boysen K."/>
            <person name="Healer J."/>
            <person name="Rowe J.A."/>
            <person name="Molyneux M.E."/>
            <person name="Brown G.V."/>
            <person name="Rogerson S.J."/>
        </authorList>
    </citation>
    <scope>NUCLEOTIDE SEQUENCE</scope>
    <source>
        <strain evidence="2">MW plc22.2gd</strain>
    </source>
</reference>
<sequence length="174" mass="20171">LYFLTDSIFKQKKKKTISRKAFIKCAAAETFLAWQYYKSKHSNGNILDKKLEQGEIPPEFFRSMFYTFGDYRDFLFGTDISKGHGKGSNLENKIKGVFPNSDAKTPGNLTRENWSEKNAKDIWKGMICGLTHNLRKEQKKKILERHQIPIPIHLLLASRILLKNPPIFYAWDGS</sequence>
<feature type="non-terminal residue" evidence="2">
    <location>
        <position position="1"/>
    </location>
</feature>
<feature type="domain" description="Duffy-antigen binding" evidence="1">
    <location>
        <begin position="15"/>
        <end position="140"/>
    </location>
</feature>
<organism evidence="2">
    <name type="scientific">Plasmodium falciparum</name>
    <name type="common">malaria parasite P. falciparum</name>
    <dbReference type="NCBI Taxonomy" id="5833"/>
    <lineage>
        <taxon>Eukaryota</taxon>
        <taxon>Sar</taxon>
        <taxon>Alveolata</taxon>
        <taxon>Apicomplexa</taxon>
        <taxon>Aconoidasida</taxon>
        <taxon>Haemosporida</taxon>
        <taxon>Plasmodiidae</taxon>
        <taxon>Plasmodium</taxon>
        <taxon>Plasmodium (Laverania)</taxon>
    </lineage>
</organism>
<evidence type="ECO:0000313" key="2">
    <source>
        <dbReference type="EMBL" id="AAS57890.1"/>
    </source>
</evidence>
<dbReference type="InterPro" id="IPR008602">
    <property type="entry name" value="Duffy-antigen-binding"/>
</dbReference>
<name>Q6S4X7_PLAFA</name>
<dbReference type="SUPFAM" id="SSF140924">
    <property type="entry name" value="Duffy binding domain-like"/>
    <property type="match status" value="1"/>
</dbReference>
<dbReference type="EMBL" id="AY466366">
    <property type="protein sequence ID" value="AAS57890.1"/>
    <property type="molecule type" value="Genomic_DNA"/>
</dbReference>
<dbReference type="AlphaFoldDB" id="Q6S4X7"/>
<proteinExistence type="predicted"/>
<accession>Q6S4X7</accession>
<dbReference type="Pfam" id="PF05424">
    <property type="entry name" value="Duffy_binding"/>
    <property type="match status" value="1"/>
</dbReference>
<protein>
    <submittedName>
        <fullName evidence="2">EMP1</fullName>
    </submittedName>
</protein>
<evidence type="ECO:0000259" key="1">
    <source>
        <dbReference type="Pfam" id="PF05424"/>
    </source>
</evidence>